<dbReference type="CDD" id="cd00030">
    <property type="entry name" value="C2"/>
    <property type="match status" value="1"/>
</dbReference>
<evidence type="ECO:0000313" key="9">
    <source>
        <dbReference type="Proteomes" id="UP000030746"/>
    </source>
</evidence>
<dbReference type="PANTHER" id="PTHR14240">
    <property type="entry name" value="RETINITIS PIGMENTOSA GTPASE REGULATOR-INTERACTING PROTEIN"/>
    <property type="match status" value="1"/>
</dbReference>
<sequence length="352" mass="40586">MKDVAYGTRQYKIQVGDDDAESTMDFDETVALERGQNLFEIHVHKLNLSQEALKIIGDEEPSTFCTWEFFEFETQSTPVCRGPRPVFDFTSQYVVKVDDFFLHYLQKETCTLELHQSFGQDFRTISACQLMFKDIFDKPHGRIHGVASLTGIEDGENRGIGYGTVEYWIRLRVPMEQALRLYKERTKALGYITQNDRATKDQLQALDEAARGRPMDNVNELHVKIRQCSRLKSRRSGVQPSPYCMYSFFDFGDHDTKIIANSNQPVFNDHMTYPVPMTLELDQYLRQEHLKIFVFDDTDPDETSYIGEVDIPLLSLANGKNIEGPFDLKNADGTNSGIIELDLHWQYSYLPP</sequence>
<proteinExistence type="inferred from homology"/>
<dbReference type="InterPro" id="IPR000008">
    <property type="entry name" value="C2_dom"/>
</dbReference>
<dbReference type="SMART" id="SM00239">
    <property type="entry name" value="C2"/>
    <property type="match status" value="1"/>
</dbReference>
<evidence type="ECO:0000259" key="7">
    <source>
        <dbReference type="PROSITE" id="PS50035"/>
    </source>
</evidence>
<evidence type="ECO:0008006" key="10">
    <source>
        <dbReference type="Google" id="ProtNLM"/>
    </source>
</evidence>
<dbReference type="PROSITE" id="PS50035">
    <property type="entry name" value="PLD"/>
    <property type="match status" value="1"/>
</dbReference>
<dbReference type="InterPro" id="IPR001736">
    <property type="entry name" value="PLipase_D/transphosphatidylase"/>
</dbReference>
<dbReference type="GO" id="GO:0003824">
    <property type="term" value="F:catalytic activity"/>
    <property type="evidence" value="ECO:0007669"/>
    <property type="project" value="InterPro"/>
</dbReference>
<dbReference type="GO" id="GO:0035869">
    <property type="term" value="C:ciliary transition zone"/>
    <property type="evidence" value="ECO:0007669"/>
    <property type="project" value="TreeGrafter"/>
</dbReference>
<dbReference type="OrthoDB" id="2133912at2759"/>
<reference evidence="8 9" key="1">
    <citation type="journal article" date="2013" name="Nature">
        <title>Insights into bilaterian evolution from three spiralian genomes.</title>
        <authorList>
            <person name="Simakov O."/>
            <person name="Marletaz F."/>
            <person name="Cho S.J."/>
            <person name="Edsinger-Gonzales E."/>
            <person name="Havlak P."/>
            <person name="Hellsten U."/>
            <person name="Kuo D.H."/>
            <person name="Larsson T."/>
            <person name="Lv J."/>
            <person name="Arendt D."/>
            <person name="Savage R."/>
            <person name="Osoegawa K."/>
            <person name="de Jong P."/>
            <person name="Grimwood J."/>
            <person name="Chapman J.A."/>
            <person name="Shapiro H."/>
            <person name="Aerts A."/>
            <person name="Otillar R.P."/>
            <person name="Terry A.Y."/>
            <person name="Boore J.L."/>
            <person name="Grigoriev I.V."/>
            <person name="Lindberg D.R."/>
            <person name="Seaver E.C."/>
            <person name="Weisblat D.A."/>
            <person name="Putnam N.H."/>
            <person name="Rokhsar D.S."/>
        </authorList>
    </citation>
    <scope>NUCLEOTIDE SEQUENCE [LARGE SCALE GENOMIC DNA]</scope>
</reference>
<protein>
    <recommendedName>
        <fullName evidence="10">C2 domain-containing protein</fullName>
    </recommendedName>
</protein>
<dbReference type="CTD" id="20244600"/>
<dbReference type="RefSeq" id="XP_009066500.1">
    <property type="nucleotide sequence ID" value="XM_009068252.1"/>
</dbReference>
<dbReference type="GeneID" id="20244600"/>
<dbReference type="STRING" id="225164.V3ZJY9"/>
<dbReference type="Pfam" id="PF11618">
    <property type="entry name" value="C2-C2_1"/>
    <property type="match status" value="1"/>
</dbReference>
<feature type="domain" description="PLD phosphodiesterase" evidence="7">
    <location>
        <begin position="284"/>
        <end position="311"/>
    </location>
</feature>
<name>V3ZJY9_LOTGI</name>
<evidence type="ECO:0000256" key="2">
    <source>
        <dbReference type="ARBA" id="ARBA00006042"/>
    </source>
</evidence>
<accession>V3ZJY9</accession>
<dbReference type="OMA" id="YPLVHNN"/>
<dbReference type="PROSITE" id="PS50004">
    <property type="entry name" value="C2"/>
    <property type="match status" value="1"/>
</dbReference>
<dbReference type="Proteomes" id="UP000030746">
    <property type="component" value="Unassembled WGS sequence"/>
</dbReference>
<keyword evidence="3" id="KW-0175">Coiled coil</keyword>
<keyword evidence="5" id="KW-0966">Cell projection</keyword>
<dbReference type="InterPro" id="IPR035892">
    <property type="entry name" value="C2_domain_sf"/>
</dbReference>
<evidence type="ECO:0000313" key="8">
    <source>
        <dbReference type="EMBL" id="ESO82700.1"/>
    </source>
</evidence>
<dbReference type="AlphaFoldDB" id="V3ZJY9"/>
<dbReference type="InterPro" id="IPR031139">
    <property type="entry name" value="RPGRIP1_fam"/>
</dbReference>
<keyword evidence="4" id="KW-0969">Cilium</keyword>
<evidence type="ECO:0000256" key="4">
    <source>
        <dbReference type="ARBA" id="ARBA00023069"/>
    </source>
</evidence>
<dbReference type="EMBL" id="KB203854">
    <property type="protein sequence ID" value="ESO82700.1"/>
    <property type="molecule type" value="Genomic_DNA"/>
</dbReference>
<dbReference type="Gene3D" id="2.60.40.150">
    <property type="entry name" value="C2 domain"/>
    <property type="match status" value="2"/>
</dbReference>
<feature type="non-terminal residue" evidence="8">
    <location>
        <position position="352"/>
    </location>
</feature>
<comment type="similarity">
    <text evidence="2">Belongs to the RPGRIP1 family.</text>
</comment>
<dbReference type="GO" id="GO:0005856">
    <property type="term" value="C:cytoskeleton"/>
    <property type="evidence" value="ECO:0007669"/>
    <property type="project" value="UniProtKB-ARBA"/>
</dbReference>
<comment type="subcellular location">
    <subcellularLocation>
        <location evidence="1">Cell projection</location>
        <location evidence="1">Cilium</location>
    </subcellularLocation>
</comment>
<dbReference type="Pfam" id="PF00168">
    <property type="entry name" value="C2"/>
    <property type="match status" value="1"/>
</dbReference>
<evidence type="ECO:0000256" key="5">
    <source>
        <dbReference type="ARBA" id="ARBA00023273"/>
    </source>
</evidence>
<dbReference type="InterPro" id="IPR021656">
    <property type="entry name" value="C2-C2_1"/>
</dbReference>
<keyword evidence="9" id="KW-1185">Reference proteome</keyword>
<evidence type="ECO:0000259" key="6">
    <source>
        <dbReference type="PROSITE" id="PS50004"/>
    </source>
</evidence>
<dbReference type="KEGG" id="lgi:LOTGIDRAFT_184477"/>
<dbReference type="SUPFAM" id="SSF49562">
    <property type="entry name" value="C2 domain (Calcium/lipid-binding domain, CaLB)"/>
    <property type="match status" value="2"/>
</dbReference>
<gene>
    <name evidence="8" type="ORF">LOTGIDRAFT_184477</name>
</gene>
<evidence type="ECO:0000256" key="3">
    <source>
        <dbReference type="ARBA" id="ARBA00023054"/>
    </source>
</evidence>
<dbReference type="PANTHER" id="PTHR14240:SF1">
    <property type="entry name" value="PROTEIN FANTOM-RELATED"/>
    <property type="match status" value="1"/>
</dbReference>
<organism evidence="8 9">
    <name type="scientific">Lottia gigantea</name>
    <name type="common">Giant owl limpet</name>
    <dbReference type="NCBI Taxonomy" id="225164"/>
    <lineage>
        <taxon>Eukaryota</taxon>
        <taxon>Metazoa</taxon>
        <taxon>Spiralia</taxon>
        <taxon>Lophotrochozoa</taxon>
        <taxon>Mollusca</taxon>
        <taxon>Gastropoda</taxon>
        <taxon>Patellogastropoda</taxon>
        <taxon>Lottioidea</taxon>
        <taxon>Lottiidae</taxon>
        <taxon>Lottia</taxon>
    </lineage>
</organism>
<dbReference type="GO" id="GO:1905515">
    <property type="term" value="P:non-motile cilium assembly"/>
    <property type="evidence" value="ECO:0007669"/>
    <property type="project" value="TreeGrafter"/>
</dbReference>
<dbReference type="HOGENOM" id="CLU_788885_0_0_1"/>
<dbReference type="FunFam" id="2.60.40.150:FF:000073">
    <property type="entry name" value="protein fantom isoform X1"/>
    <property type="match status" value="1"/>
</dbReference>
<feature type="domain" description="C2" evidence="6">
    <location>
        <begin position="202"/>
        <end position="326"/>
    </location>
</feature>
<evidence type="ECO:0000256" key="1">
    <source>
        <dbReference type="ARBA" id="ARBA00004138"/>
    </source>
</evidence>